<evidence type="ECO:0000313" key="3">
    <source>
        <dbReference type="EMBL" id="MBC8536097.1"/>
    </source>
</evidence>
<dbReference type="EMBL" id="JACRSP010000002">
    <property type="protein sequence ID" value="MBC8536097.1"/>
    <property type="molecule type" value="Genomic_DNA"/>
</dbReference>
<organism evidence="3 4">
    <name type="scientific">Feifania hominis</name>
    <dbReference type="NCBI Taxonomy" id="2763660"/>
    <lineage>
        <taxon>Bacteria</taxon>
        <taxon>Bacillati</taxon>
        <taxon>Bacillota</taxon>
        <taxon>Clostridia</taxon>
        <taxon>Eubacteriales</taxon>
        <taxon>Feifaniaceae</taxon>
        <taxon>Feifania</taxon>
    </lineage>
</organism>
<keyword evidence="1" id="KW-0812">Transmembrane</keyword>
<dbReference type="Pfam" id="PF14317">
    <property type="entry name" value="YcxB"/>
    <property type="match status" value="1"/>
</dbReference>
<dbReference type="AlphaFoldDB" id="A0A926DDZ8"/>
<comment type="caution">
    <text evidence="3">The sequence shown here is derived from an EMBL/GenBank/DDBJ whole genome shotgun (WGS) entry which is preliminary data.</text>
</comment>
<keyword evidence="1" id="KW-1133">Transmembrane helix</keyword>
<feature type="domain" description="YcxB-like C-terminal" evidence="2">
    <location>
        <begin position="106"/>
        <end position="160"/>
    </location>
</feature>
<feature type="transmembrane region" description="Helical" evidence="1">
    <location>
        <begin position="54"/>
        <end position="74"/>
    </location>
</feature>
<feature type="transmembrane region" description="Helical" evidence="1">
    <location>
        <begin position="30"/>
        <end position="48"/>
    </location>
</feature>
<protein>
    <submittedName>
        <fullName evidence="3">YcxB family protein</fullName>
    </submittedName>
</protein>
<evidence type="ECO:0000256" key="1">
    <source>
        <dbReference type="SAM" id="Phobius"/>
    </source>
</evidence>
<dbReference type="RefSeq" id="WP_249299850.1">
    <property type="nucleotide sequence ID" value="NZ_JACRSP010000002.1"/>
</dbReference>
<dbReference type="InterPro" id="IPR025588">
    <property type="entry name" value="YcxB-like_C"/>
</dbReference>
<keyword evidence="1" id="KW-0472">Membrane</keyword>
<keyword evidence="4" id="KW-1185">Reference proteome</keyword>
<reference evidence="3" key="1">
    <citation type="submission" date="2020-08" db="EMBL/GenBank/DDBJ databases">
        <title>Genome public.</title>
        <authorList>
            <person name="Liu C."/>
            <person name="Sun Q."/>
        </authorList>
    </citation>
    <scope>NUCLEOTIDE SEQUENCE</scope>
    <source>
        <strain evidence="3">BX7</strain>
    </source>
</reference>
<proteinExistence type="predicted"/>
<gene>
    <name evidence="3" type="ORF">H8695_05255</name>
</gene>
<dbReference type="Proteomes" id="UP000620366">
    <property type="component" value="Unassembled WGS sequence"/>
</dbReference>
<evidence type="ECO:0000313" key="4">
    <source>
        <dbReference type="Proteomes" id="UP000620366"/>
    </source>
</evidence>
<name>A0A926DDZ8_9FIRM</name>
<evidence type="ECO:0000259" key="2">
    <source>
        <dbReference type="Pfam" id="PF14317"/>
    </source>
</evidence>
<accession>A0A926DDZ8</accession>
<sequence>MQYPIVAYSKNPKRDYYAYMGFHVLLRKGLLLLVIVAALALWGVIDLVRNEFFGLFYLVLAAVIMLLLLLRYFIISRKSYRDYIAAAGEMKMVVLTFEQSGFTCEIRYANKKSVATIHYEQIARVYDTRSHFYLHISATQVFSVSKRQIEGGRAKELSRLLRRKVTSQREV</sequence>